<dbReference type="Gene3D" id="1.25.40.20">
    <property type="entry name" value="Ankyrin repeat-containing domain"/>
    <property type="match status" value="1"/>
</dbReference>
<feature type="domain" description="PGG" evidence="8">
    <location>
        <begin position="283"/>
        <end position="413"/>
    </location>
</feature>
<evidence type="ECO:0000256" key="7">
    <source>
        <dbReference type="SAM" id="Phobius"/>
    </source>
</evidence>
<accession>A0A0A8Z805</accession>
<evidence type="ECO:0000256" key="6">
    <source>
        <dbReference type="ARBA" id="ARBA00023136"/>
    </source>
</evidence>
<dbReference type="SMART" id="SM00248">
    <property type="entry name" value="ANK"/>
    <property type="match status" value="3"/>
</dbReference>
<feature type="transmembrane region" description="Helical" evidence="7">
    <location>
        <begin position="388"/>
        <end position="415"/>
    </location>
</feature>
<dbReference type="EMBL" id="GBRH01262376">
    <property type="protein sequence ID" value="JAD35519.1"/>
    <property type="molecule type" value="Transcribed_RNA"/>
</dbReference>
<dbReference type="Pfam" id="PF13962">
    <property type="entry name" value="PGG"/>
    <property type="match status" value="1"/>
</dbReference>
<reference evidence="9" key="1">
    <citation type="submission" date="2014-09" db="EMBL/GenBank/DDBJ databases">
        <authorList>
            <person name="Magalhaes I.L.F."/>
            <person name="Oliveira U."/>
            <person name="Santos F.R."/>
            <person name="Vidigal T.H.D.A."/>
            <person name="Brescovit A.D."/>
            <person name="Santos A.J."/>
        </authorList>
    </citation>
    <scope>NUCLEOTIDE SEQUENCE</scope>
    <source>
        <tissue evidence="9">Shoot tissue taken approximately 20 cm above the soil surface</tissue>
    </source>
</reference>
<feature type="transmembrane region" description="Helical" evidence="7">
    <location>
        <begin position="355"/>
        <end position="376"/>
    </location>
</feature>
<organism evidence="9">
    <name type="scientific">Arundo donax</name>
    <name type="common">Giant reed</name>
    <name type="synonym">Donax arundinaceus</name>
    <dbReference type="NCBI Taxonomy" id="35708"/>
    <lineage>
        <taxon>Eukaryota</taxon>
        <taxon>Viridiplantae</taxon>
        <taxon>Streptophyta</taxon>
        <taxon>Embryophyta</taxon>
        <taxon>Tracheophyta</taxon>
        <taxon>Spermatophyta</taxon>
        <taxon>Magnoliopsida</taxon>
        <taxon>Liliopsida</taxon>
        <taxon>Poales</taxon>
        <taxon>Poaceae</taxon>
        <taxon>PACMAD clade</taxon>
        <taxon>Arundinoideae</taxon>
        <taxon>Arundineae</taxon>
        <taxon>Arundo</taxon>
    </lineage>
</organism>
<feature type="transmembrane region" description="Helical" evidence="7">
    <location>
        <begin position="464"/>
        <end position="486"/>
    </location>
</feature>
<feature type="transmembrane region" description="Helical" evidence="7">
    <location>
        <begin position="427"/>
        <end position="452"/>
    </location>
</feature>
<sequence>MWPPNSLAHRCGHLLLPCGAAAITSIFHGTTTLLLNWKKDLTKQQDITGSTPMHFAASADDPSLEFFLFVFMERTLEFYSFGIYFAPAKCLVKFYGWLNLPIYQLVQSDPSSAFLADLNGQFPVHVAASAGNLVAVIVLLTKCPGCAGLRDSRGRTFLHMAVEKKSQNIVKFVCLRPEFESILNIQDNQGNTALHLAILGGHLCIFQSLITNPYVRLNLPNEEGNTPMDLSESKASPGFYFGMHARRRIHGTLKFTNAQNGNCRRDRFKDHQVPLLDESEESKKITEFAQIVGICSVLVATATFAAVFTMPGGFRTDDSSPSGSPSLAPAPVPAGGPGPAGTPIMAGKYAFDGFVIANTLAFSCSTIATFSLVYCGMAAVDIEKRIKLVSLALALLNGSARSFCAAFAFALYLLLSPVARATAIATAAMTALVLLDALRFLWLLFVDTAIVLNRKVGPATLLKLGTAFIVNMVYLFWPYIVIFGLLGNHTNSALRGH</sequence>
<keyword evidence="3" id="KW-0677">Repeat</keyword>
<evidence type="ECO:0000256" key="1">
    <source>
        <dbReference type="ARBA" id="ARBA00004141"/>
    </source>
</evidence>
<feature type="transmembrane region" description="Helical" evidence="7">
    <location>
        <begin position="12"/>
        <end position="35"/>
    </location>
</feature>
<dbReference type="InterPro" id="IPR026961">
    <property type="entry name" value="PGG_dom"/>
</dbReference>
<dbReference type="PANTHER" id="PTHR24186">
    <property type="entry name" value="PROTEIN PHOSPHATASE 1 REGULATORY SUBUNIT"/>
    <property type="match status" value="1"/>
</dbReference>
<keyword evidence="6 7" id="KW-0472">Membrane</keyword>
<evidence type="ECO:0000313" key="9">
    <source>
        <dbReference type="EMBL" id="JAD35519.1"/>
    </source>
</evidence>
<dbReference type="Pfam" id="PF13857">
    <property type="entry name" value="Ank_5"/>
    <property type="match status" value="1"/>
</dbReference>
<dbReference type="Pfam" id="PF12796">
    <property type="entry name" value="Ank_2"/>
    <property type="match status" value="1"/>
</dbReference>
<dbReference type="AlphaFoldDB" id="A0A0A8Z805"/>
<evidence type="ECO:0000256" key="3">
    <source>
        <dbReference type="ARBA" id="ARBA00022737"/>
    </source>
</evidence>
<keyword evidence="2 7" id="KW-0812">Transmembrane</keyword>
<evidence type="ECO:0000259" key="8">
    <source>
        <dbReference type="Pfam" id="PF13962"/>
    </source>
</evidence>
<dbReference type="GO" id="GO:0005886">
    <property type="term" value="C:plasma membrane"/>
    <property type="evidence" value="ECO:0007669"/>
    <property type="project" value="TreeGrafter"/>
</dbReference>
<evidence type="ECO:0000256" key="5">
    <source>
        <dbReference type="ARBA" id="ARBA00023043"/>
    </source>
</evidence>
<dbReference type="PANTHER" id="PTHR24186:SF50">
    <property type="entry name" value="ANKYRIN REPEAT-CONTAINING PROTEIN ITN1-LIKE ISOFORM X1"/>
    <property type="match status" value="1"/>
</dbReference>
<comment type="subcellular location">
    <subcellularLocation>
        <location evidence="1">Membrane</location>
        <topology evidence="1">Multi-pass membrane protein</topology>
    </subcellularLocation>
</comment>
<reference evidence="9" key="2">
    <citation type="journal article" date="2015" name="Data Brief">
        <title>Shoot transcriptome of the giant reed, Arundo donax.</title>
        <authorList>
            <person name="Barrero R.A."/>
            <person name="Guerrero F.D."/>
            <person name="Moolhuijzen P."/>
            <person name="Goolsby J.A."/>
            <person name="Tidwell J."/>
            <person name="Bellgard S.E."/>
            <person name="Bellgard M.I."/>
        </authorList>
    </citation>
    <scope>NUCLEOTIDE SEQUENCE</scope>
    <source>
        <tissue evidence="9">Shoot tissue taken approximately 20 cm above the soil surface</tissue>
    </source>
</reference>
<evidence type="ECO:0000256" key="4">
    <source>
        <dbReference type="ARBA" id="ARBA00022989"/>
    </source>
</evidence>
<dbReference type="SUPFAM" id="SSF48403">
    <property type="entry name" value="Ankyrin repeat"/>
    <property type="match status" value="1"/>
</dbReference>
<dbReference type="InterPro" id="IPR036770">
    <property type="entry name" value="Ankyrin_rpt-contain_sf"/>
</dbReference>
<keyword evidence="5" id="KW-0040">ANK repeat</keyword>
<proteinExistence type="predicted"/>
<name>A0A0A8Z805_ARUDO</name>
<evidence type="ECO:0000256" key="2">
    <source>
        <dbReference type="ARBA" id="ARBA00022692"/>
    </source>
</evidence>
<protein>
    <recommendedName>
        <fullName evidence="8">PGG domain-containing protein</fullName>
    </recommendedName>
</protein>
<keyword evidence="4 7" id="KW-1133">Transmembrane helix</keyword>
<dbReference type="InterPro" id="IPR002110">
    <property type="entry name" value="Ankyrin_rpt"/>
</dbReference>
<feature type="transmembrane region" description="Helical" evidence="7">
    <location>
        <begin position="288"/>
        <end position="310"/>
    </location>
</feature>